<dbReference type="InterPro" id="IPR019887">
    <property type="entry name" value="Tscrpt_reg_AsnC/Lrp_C"/>
</dbReference>
<name>A0A7H0LI66_9SPHN</name>
<dbReference type="InterPro" id="IPR036388">
    <property type="entry name" value="WH-like_DNA-bd_sf"/>
</dbReference>
<dbReference type="KEGG" id="spap:H3Z74_22350"/>
<organism evidence="5 6">
    <name type="scientific">Sphingomonas alpina</name>
    <dbReference type="NCBI Taxonomy" id="653931"/>
    <lineage>
        <taxon>Bacteria</taxon>
        <taxon>Pseudomonadati</taxon>
        <taxon>Pseudomonadota</taxon>
        <taxon>Alphaproteobacteria</taxon>
        <taxon>Sphingomonadales</taxon>
        <taxon>Sphingomonadaceae</taxon>
        <taxon>Sphingomonas</taxon>
    </lineage>
</organism>
<keyword evidence="3" id="KW-0804">Transcription</keyword>
<sequence length="158" mass="17428">MTRLAQIDGFDRKLLAIVQHDADTPTDILAERVGLSASAVLRRLKRLKADGVILANVATVDPLRVGKPTFFVVALEIERERPELLGRLRQWLNADAHVQEVFYVTGSADFILIVAAPDVESYDALMSRLIADNPNVRRFTTNVALGVGKRSLAIPIDL</sequence>
<evidence type="ECO:0000256" key="1">
    <source>
        <dbReference type="ARBA" id="ARBA00023015"/>
    </source>
</evidence>
<keyword evidence="1" id="KW-0805">Transcription regulation</keyword>
<gene>
    <name evidence="5" type="ORF">H3Z74_22350</name>
</gene>
<dbReference type="InterPro" id="IPR000485">
    <property type="entry name" value="AsnC-type_HTH_dom"/>
</dbReference>
<dbReference type="GO" id="GO:0043565">
    <property type="term" value="F:sequence-specific DNA binding"/>
    <property type="evidence" value="ECO:0007669"/>
    <property type="project" value="InterPro"/>
</dbReference>
<evidence type="ECO:0000256" key="3">
    <source>
        <dbReference type="ARBA" id="ARBA00023163"/>
    </source>
</evidence>
<dbReference type="GO" id="GO:0006355">
    <property type="term" value="P:regulation of DNA-templated transcription"/>
    <property type="evidence" value="ECO:0007669"/>
    <property type="project" value="UniProtKB-ARBA"/>
</dbReference>
<protein>
    <submittedName>
        <fullName evidence="5">Lrp/AsnC family transcriptional regulator</fullName>
    </submittedName>
</protein>
<dbReference type="SMART" id="SM00344">
    <property type="entry name" value="HTH_ASNC"/>
    <property type="match status" value="1"/>
</dbReference>
<dbReference type="InterPro" id="IPR011991">
    <property type="entry name" value="ArsR-like_HTH"/>
</dbReference>
<evidence type="ECO:0000259" key="4">
    <source>
        <dbReference type="PROSITE" id="PS50956"/>
    </source>
</evidence>
<feature type="domain" description="HTH asnC-type" evidence="4">
    <location>
        <begin position="7"/>
        <end position="68"/>
    </location>
</feature>
<dbReference type="InterPro" id="IPR019888">
    <property type="entry name" value="Tscrpt_reg_AsnC-like"/>
</dbReference>
<accession>A0A7H0LI66</accession>
<dbReference type="EMBL" id="CP061038">
    <property type="protein sequence ID" value="QNQ09369.1"/>
    <property type="molecule type" value="Genomic_DNA"/>
</dbReference>
<keyword evidence="2" id="KW-0238">DNA-binding</keyword>
<dbReference type="Proteomes" id="UP000516148">
    <property type="component" value="Chromosome"/>
</dbReference>
<evidence type="ECO:0000313" key="5">
    <source>
        <dbReference type="EMBL" id="QNQ09369.1"/>
    </source>
</evidence>
<dbReference type="Pfam" id="PF01037">
    <property type="entry name" value="AsnC_trans_reg"/>
    <property type="match status" value="1"/>
</dbReference>
<dbReference type="CDD" id="cd00090">
    <property type="entry name" value="HTH_ARSR"/>
    <property type="match status" value="1"/>
</dbReference>
<dbReference type="InterPro" id="IPR011008">
    <property type="entry name" value="Dimeric_a/b-barrel"/>
</dbReference>
<keyword evidence="6" id="KW-1185">Reference proteome</keyword>
<dbReference type="GO" id="GO:0005829">
    <property type="term" value="C:cytosol"/>
    <property type="evidence" value="ECO:0007669"/>
    <property type="project" value="TreeGrafter"/>
</dbReference>
<dbReference type="SUPFAM" id="SSF54909">
    <property type="entry name" value="Dimeric alpha+beta barrel"/>
    <property type="match status" value="1"/>
</dbReference>
<dbReference type="Pfam" id="PF13404">
    <property type="entry name" value="HTH_AsnC-type"/>
    <property type="match status" value="1"/>
</dbReference>
<dbReference type="Gene3D" id="1.10.10.10">
    <property type="entry name" value="Winged helix-like DNA-binding domain superfamily/Winged helix DNA-binding domain"/>
    <property type="match status" value="1"/>
</dbReference>
<dbReference type="PANTHER" id="PTHR30154:SF34">
    <property type="entry name" value="TRANSCRIPTIONAL REGULATOR AZLB"/>
    <property type="match status" value="1"/>
</dbReference>
<proteinExistence type="predicted"/>
<dbReference type="PROSITE" id="PS50956">
    <property type="entry name" value="HTH_ASNC_2"/>
    <property type="match status" value="1"/>
</dbReference>
<dbReference type="SUPFAM" id="SSF46785">
    <property type="entry name" value="Winged helix' DNA-binding domain"/>
    <property type="match status" value="1"/>
</dbReference>
<dbReference type="RefSeq" id="WP_187761684.1">
    <property type="nucleotide sequence ID" value="NZ_CP061038.1"/>
</dbReference>
<evidence type="ECO:0000256" key="2">
    <source>
        <dbReference type="ARBA" id="ARBA00023125"/>
    </source>
</evidence>
<reference evidence="5 6" key="1">
    <citation type="submission" date="2020-09" db="EMBL/GenBank/DDBJ databases">
        <title>Sphingomonas sp., a new species isolated from pork steak.</title>
        <authorList>
            <person name="Heidler von Heilborn D."/>
        </authorList>
    </citation>
    <scope>NUCLEOTIDE SEQUENCE [LARGE SCALE GENOMIC DNA]</scope>
    <source>
        <strain evidence="6">S8-3T</strain>
    </source>
</reference>
<dbReference type="PRINTS" id="PR00033">
    <property type="entry name" value="HTHASNC"/>
</dbReference>
<evidence type="ECO:0000313" key="6">
    <source>
        <dbReference type="Proteomes" id="UP000516148"/>
    </source>
</evidence>
<dbReference type="GO" id="GO:0043200">
    <property type="term" value="P:response to amino acid"/>
    <property type="evidence" value="ECO:0007669"/>
    <property type="project" value="TreeGrafter"/>
</dbReference>
<dbReference type="AlphaFoldDB" id="A0A7H0LI66"/>
<dbReference type="Gene3D" id="3.30.70.920">
    <property type="match status" value="1"/>
</dbReference>
<dbReference type="InterPro" id="IPR036390">
    <property type="entry name" value="WH_DNA-bd_sf"/>
</dbReference>
<dbReference type="PANTHER" id="PTHR30154">
    <property type="entry name" value="LEUCINE-RESPONSIVE REGULATORY PROTEIN"/>
    <property type="match status" value="1"/>
</dbReference>